<dbReference type="GO" id="GO:0016987">
    <property type="term" value="F:sigma factor activity"/>
    <property type="evidence" value="ECO:0007669"/>
    <property type="project" value="UniProtKB-KW"/>
</dbReference>
<proteinExistence type="inferred from homology"/>
<comment type="caution">
    <text evidence="7">The sequence shown here is derived from an EMBL/GenBank/DDBJ whole genome shotgun (WGS) entry which is preliminary data.</text>
</comment>
<dbReference type="InterPro" id="IPR013249">
    <property type="entry name" value="RNA_pol_sigma70_r4_t2"/>
</dbReference>
<dbReference type="RefSeq" id="WP_057934383.1">
    <property type="nucleotide sequence ID" value="NZ_LMZQ01000028.1"/>
</dbReference>
<dbReference type="InterPro" id="IPR039425">
    <property type="entry name" value="RNA_pol_sigma-70-like"/>
</dbReference>
<feature type="domain" description="RNA polymerase sigma factor 70 region 4 type 2" evidence="6">
    <location>
        <begin position="127"/>
        <end position="173"/>
    </location>
</feature>
<dbReference type="Pfam" id="PF08281">
    <property type="entry name" value="Sigma70_r4_2"/>
    <property type="match status" value="1"/>
</dbReference>
<feature type="domain" description="RNA polymerase sigma-70 region 2" evidence="5">
    <location>
        <begin position="25"/>
        <end position="88"/>
    </location>
</feature>
<dbReference type="InterPro" id="IPR013324">
    <property type="entry name" value="RNA_pol_sigma_r3/r4-like"/>
</dbReference>
<dbReference type="InterPro" id="IPR007627">
    <property type="entry name" value="RNA_pol_sigma70_r2"/>
</dbReference>
<evidence type="ECO:0000313" key="8">
    <source>
        <dbReference type="Proteomes" id="UP000051950"/>
    </source>
</evidence>
<keyword evidence="4" id="KW-0804">Transcription</keyword>
<sequence>MYEELESNFFLIVKLNKAKAFGLVFDAYWNALYKQAYKKVHCNDLAQDLVQDVFVSLWDKIELLDAERSVLAYLFAILRNKILKLYEKDEIRLRYALSVTSSASPSDVHSQNTLLEKELKAIIDIEVARMPIRMKEIYMLKKEDDLSIKQIAEDLSLSEQTVKNQLQMAYQRLRTKIKNYDSSLALLALFIAKHL</sequence>
<evidence type="ECO:0000256" key="1">
    <source>
        <dbReference type="ARBA" id="ARBA00010641"/>
    </source>
</evidence>
<dbReference type="InterPro" id="IPR014284">
    <property type="entry name" value="RNA_pol_sigma-70_dom"/>
</dbReference>
<keyword evidence="2" id="KW-0805">Transcription regulation</keyword>
<evidence type="ECO:0000256" key="3">
    <source>
        <dbReference type="ARBA" id="ARBA00023082"/>
    </source>
</evidence>
<accession>A0A0T5VJ52</accession>
<keyword evidence="3" id="KW-0731">Sigma factor</keyword>
<comment type="similarity">
    <text evidence="1">Belongs to the sigma-70 factor family. ECF subfamily.</text>
</comment>
<protein>
    <submittedName>
        <fullName evidence="7">Uncharacterized protein</fullName>
    </submittedName>
</protein>
<dbReference type="OrthoDB" id="659948at2"/>
<dbReference type="Pfam" id="PF04542">
    <property type="entry name" value="Sigma70_r2"/>
    <property type="match status" value="1"/>
</dbReference>
<dbReference type="Gene3D" id="1.10.1740.10">
    <property type="match status" value="1"/>
</dbReference>
<evidence type="ECO:0000259" key="5">
    <source>
        <dbReference type="Pfam" id="PF04542"/>
    </source>
</evidence>
<dbReference type="SUPFAM" id="SSF88946">
    <property type="entry name" value="Sigma2 domain of RNA polymerase sigma factors"/>
    <property type="match status" value="1"/>
</dbReference>
<dbReference type="STRING" id="687842.ASU31_21865"/>
<dbReference type="SUPFAM" id="SSF88659">
    <property type="entry name" value="Sigma3 and sigma4 domains of RNA polymerase sigma factors"/>
    <property type="match status" value="1"/>
</dbReference>
<evidence type="ECO:0000313" key="7">
    <source>
        <dbReference type="EMBL" id="KRT13907.1"/>
    </source>
</evidence>
<dbReference type="PANTHER" id="PTHR43133:SF46">
    <property type="entry name" value="RNA POLYMERASE SIGMA-70 FACTOR ECF SUBFAMILY"/>
    <property type="match status" value="1"/>
</dbReference>
<name>A0A0T5VJ52_9SPHI</name>
<dbReference type="InterPro" id="IPR013325">
    <property type="entry name" value="RNA_pol_sigma_r2"/>
</dbReference>
<dbReference type="GO" id="GO:0006352">
    <property type="term" value="P:DNA-templated transcription initiation"/>
    <property type="evidence" value="ECO:0007669"/>
    <property type="project" value="InterPro"/>
</dbReference>
<dbReference type="GO" id="GO:0003677">
    <property type="term" value="F:DNA binding"/>
    <property type="evidence" value="ECO:0007669"/>
    <property type="project" value="InterPro"/>
</dbReference>
<evidence type="ECO:0000256" key="4">
    <source>
        <dbReference type="ARBA" id="ARBA00023163"/>
    </source>
</evidence>
<gene>
    <name evidence="7" type="ORF">ASU31_21865</name>
</gene>
<dbReference type="Proteomes" id="UP000051950">
    <property type="component" value="Unassembled WGS sequence"/>
</dbReference>
<dbReference type="InterPro" id="IPR036388">
    <property type="entry name" value="WH-like_DNA-bd_sf"/>
</dbReference>
<dbReference type="PANTHER" id="PTHR43133">
    <property type="entry name" value="RNA POLYMERASE ECF-TYPE SIGMA FACTO"/>
    <property type="match status" value="1"/>
</dbReference>
<evidence type="ECO:0000259" key="6">
    <source>
        <dbReference type="Pfam" id="PF08281"/>
    </source>
</evidence>
<evidence type="ECO:0000256" key="2">
    <source>
        <dbReference type="ARBA" id="ARBA00023015"/>
    </source>
</evidence>
<reference evidence="7 8" key="1">
    <citation type="submission" date="2015-11" db="EMBL/GenBank/DDBJ databases">
        <title>Sequence of Pedobacter ginsenosidimutans.</title>
        <authorList>
            <person name="Carson E."/>
            <person name="Keyser V."/>
            <person name="Newman J."/>
            <person name="Miller J."/>
        </authorList>
    </citation>
    <scope>NUCLEOTIDE SEQUENCE [LARGE SCALE GENOMIC DNA]</scope>
    <source>
        <strain evidence="7 8">KACC 14530</strain>
    </source>
</reference>
<dbReference type="Gene3D" id="1.10.10.10">
    <property type="entry name" value="Winged helix-like DNA-binding domain superfamily/Winged helix DNA-binding domain"/>
    <property type="match status" value="1"/>
</dbReference>
<dbReference type="EMBL" id="LMZQ01000028">
    <property type="protein sequence ID" value="KRT13907.1"/>
    <property type="molecule type" value="Genomic_DNA"/>
</dbReference>
<dbReference type="NCBIfam" id="TIGR02937">
    <property type="entry name" value="sigma70-ECF"/>
    <property type="match status" value="1"/>
</dbReference>
<organism evidence="7 8">
    <name type="scientific">Pedobacter ginsenosidimutans</name>
    <dbReference type="NCBI Taxonomy" id="687842"/>
    <lineage>
        <taxon>Bacteria</taxon>
        <taxon>Pseudomonadati</taxon>
        <taxon>Bacteroidota</taxon>
        <taxon>Sphingobacteriia</taxon>
        <taxon>Sphingobacteriales</taxon>
        <taxon>Sphingobacteriaceae</taxon>
        <taxon>Pedobacter</taxon>
    </lineage>
</organism>
<keyword evidence="8" id="KW-1185">Reference proteome</keyword>
<dbReference type="AlphaFoldDB" id="A0A0T5VJ52"/>